<dbReference type="CDD" id="cd07067">
    <property type="entry name" value="HP_PGM_like"/>
    <property type="match status" value="1"/>
</dbReference>
<organism evidence="1 3">
    <name type="scientific">Stutzerimonas balearica DSM 6083</name>
    <dbReference type="NCBI Taxonomy" id="1123016"/>
    <lineage>
        <taxon>Bacteria</taxon>
        <taxon>Pseudomonadati</taxon>
        <taxon>Pseudomonadota</taxon>
        <taxon>Gammaproteobacteria</taxon>
        <taxon>Pseudomonadales</taxon>
        <taxon>Pseudomonadaceae</taxon>
        <taxon>Stutzerimonas</taxon>
    </lineage>
</organism>
<dbReference type="InterPro" id="IPR029033">
    <property type="entry name" value="His_PPase_superfam"/>
</dbReference>
<dbReference type="EMBL" id="FNHO01000010">
    <property type="protein sequence ID" value="SDM84481.1"/>
    <property type="molecule type" value="Genomic_DNA"/>
</dbReference>
<dbReference type="KEGG" id="pbm:CL52_19625"/>
<dbReference type="Proteomes" id="UP000031271">
    <property type="component" value="Chromosome"/>
</dbReference>
<dbReference type="InterPro" id="IPR013078">
    <property type="entry name" value="His_Pase_superF_clade-1"/>
</dbReference>
<evidence type="ECO:0000313" key="2">
    <source>
        <dbReference type="EMBL" id="SDM84481.1"/>
    </source>
</evidence>
<keyword evidence="4" id="KW-1185">Reference proteome</keyword>
<dbReference type="Gene3D" id="3.40.50.1240">
    <property type="entry name" value="Phosphoglycerate mutase-like"/>
    <property type="match status" value="1"/>
</dbReference>
<dbReference type="EMBL" id="CP007511">
    <property type="protein sequence ID" value="AJE17145.1"/>
    <property type="molecule type" value="Genomic_DNA"/>
</dbReference>
<dbReference type="PANTHER" id="PTHR47623">
    <property type="entry name" value="OS09G0287300 PROTEIN"/>
    <property type="match status" value="1"/>
</dbReference>
<dbReference type="Pfam" id="PF00300">
    <property type="entry name" value="His_Phos_1"/>
    <property type="match status" value="1"/>
</dbReference>
<dbReference type="GeneID" id="77262090"/>
<dbReference type="SUPFAM" id="SSF53254">
    <property type="entry name" value="Phosphoglycerate mutase-like"/>
    <property type="match status" value="1"/>
</dbReference>
<accession>A0A8D3Y4E0</accession>
<dbReference type="Proteomes" id="UP000182276">
    <property type="component" value="Unassembled WGS sequence"/>
</dbReference>
<reference evidence="1 3" key="3">
    <citation type="journal article" name="Genome Announc.">
        <title>Complete Genome Sequence of Pseudomonas balearica DSM 6083T.</title>
        <authorList>
            <person name="Bennasar-Figueras A."/>
            <person name="Salva-Serra F."/>
            <person name="Jaen-Luchoro D."/>
            <person name="Segui C."/>
            <person name="Aliaga F."/>
            <person name="Busquets A."/>
            <person name="Gomila M."/>
            <person name="Moore E.R."/>
            <person name="Lalucat J."/>
        </authorList>
    </citation>
    <scope>NUCLEOTIDE SEQUENCE [LARGE SCALE GENOMIC DNA]</scope>
    <source>
        <strain evidence="3">DSM 6083</strain>
        <strain evidence="1">DSM6083</strain>
    </source>
</reference>
<evidence type="ECO:0000313" key="1">
    <source>
        <dbReference type="EMBL" id="AJE17145.1"/>
    </source>
</evidence>
<protein>
    <submittedName>
        <fullName evidence="1 2">Histidine phosphatase</fullName>
    </submittedName>
</protein>
<dbReference type="RefSeq" id="WP_043222563.1">
    <property type="nucleotide sequence ID" value="NZ_CP007511.1"/>
</dbReference>
<dbReference type="SMART" id="SM00855">
    <property type="entry name" value="PGAM"/>
    <property type="match status" value="1"/>
</dbReference>
<dbReference type="PANTHER" id="PTHR47623:SF1">
    <property type="entry name" value="OS09G0287300 PROTEIN"/>
    <property type="match status" value="1"/>
</dbReference>
<reference evidence="3" key="1">
    <citation type="submission" date="2014-03" db="EMBL/GenBank/DDBJ databases">
        <title>Complete genome of Pseudomonas balearica DSM 6083T, a sewage water isolate from an enrichment with 2-methylnaphthalene.</title>
        <authorList>
            <person name="Salva-Serra F."/>
            <person name="Jaen-Luchoro D."/>
            <person name="Busquets A."/>
            <person name="Pena A."/>
            <person name="Gomila M."/>
            <person name="Bosch R."/>
            <person name="Nogales B."/>
            <person name="Garcia-Valdes E."/>
            <person name="Lalucat J."/>
            <person name="Bennasar A."/>
        </authorList>
    </citation>
    <scope>NUCLEOTIDE SEQUENCE [LARGE SCALE GENOMIC DNA]</scope>
    <source>
        <strain evidence="3">DSM 6083</strain>
    </source>
</reference>
<proteinExistence type="predicted"/>
<evidence type="ECO:0000313" key="3">
    <source>
        <dbReference type="Proteomes" id="UP000031271"/>
    </source>
</evidence>
<reference evidence="2 4" key="2">
    <citation type="submission" date="2016-10" db="EMBL/GenBank/DDBJ databases">
        <authorList>
            <person name="Varghese N."/>
            <person name="Submissions S."/>
        </authorList>
    </citation>
    <scope>NUCLEOTIDE SEQUENCE [LARGE SCALE GENOMIC DNA]</scope>
    <source>
        <strain evidence="2 4">DSM 6083</strain>
    </source>
</reference>
<gene>
    <name evidence="1" type="ORF">CL52_19625</name>
    <name evidence="2" type="ORF">SAMN05660875_1104</name>
</gene>
<name>A0A8D3Y4E0_9GAMM</name>
<evidence type="ECO:0000313" key="4">
    <source>
        <dbReference type="Proteomes" id="UP000182276"/>
    </source>
</evidence>
<dbReference type="AlphaFoldDB" id="A0A8D3Y4E0"/>
<sequence length="169" mass="18698">MKTLYLVRHAKSSWDDPTLADHDRPLAKRGLRQLEEIGPWLAARGVRPQRLLCSTAARAQATARPLAEAMGYPPEAIDYQARLYACTPDALLAVIGEQPDDLQSLMLVGHNPELTELATRLGAGIEHMPTCAVVELVFASGRWAGIESQAPVQRLFHRPTRKRERKAGD</sequence>